<feature type="transmembrane region" description="Helical" evidence="2">
    <location>
        <begin position="64"/>
        <end position="84"/>
    </location>
</feature>
<gene>
    <name evidence="3" type="ORF">BJ508DRAFT_330576</name>
</gene>
<keyword evidence="2" id="KW-1133">Transmembrane helix</keyword>
<accession>A0A3N4HUT6</accession>
<dbReference type="EMBL" id="ML119733">
    <property type="protein sequence ID" value="RPA77017.1"/>
    <property type="molecule type" value="Genomic_DNA"/>
</dbReference>
<reference evidence="3 4" key="1">
    <citation type="journal article" date="2018" name="Nat. Ecol. Evol.">
        <title>Pezizomycetes genomes reveal the molecular basis of ectomycorrhizal truffle lifestyle.</title>
        <authorList>
            <person name="Murat C."/>
            <person name="Payen T."/>
            <person name="Noel B."/>
            <person name="Kuo A."/>
            <person name="Morin E."/>
            <person name="Chen J."/>
            <person name="Kohler A."/>
            <person name="Krizsan K."/>
            <person name="Balestrini R."/>
            <person name="Da Silva C."/>
            <person name="Montanini B."/>
            <person name="Hainaut M."/>
            <person name="Levati E."/>
            <person name="Barry K.W."/>
            <person name="Belfiori B."/>
            <person name="Cichocki N."/>
            <person name="Clum A."/>
            <person name="Dockter R.B."/>
            <person name="Fauchery L."/>
            <person name="Guy J."/>
            <person name="Iotti M."/>
            <person name="Le Tacon F."/>
            <person name="Lindquist E.A."/>
            <person name="Lipzen A."/>
            <person name="Malagnac F."/>
            <person name="Mello A."/>
            <person name="Molinier V."/>
            <person name="Miyauchi S."/>
            <person name="Poulain J."/>
            <person name="Riccioni C."/>
            <person name="Rubini A."/>
            <person name="Sitrit Y."/>
            <person name="Splivallo R."/>
            <person name="Traeger S."/>
            <person name="Wang M."/>
            <person name="Zifcakova L."/>
            <person name="Wipf D."/>
            <person name="Zambonelli A."/>
            <person name="Paolocci F."/>
            <person name="Nowrousian M."/>
            <person name="Ottonello S."/>
            <person name="Baldrian P."/>
            <person name="Spatafora J.W."/>
            <person name="Henrissat B."/>
            <person name="Nagy L.G."/>
            <person name="Aury J.M."/>
            <person name="Wincker P."/>
            <person name="Grigoriev I.V."/>
            <person name="Bonfante P."/>
            <person name="Martin F.M."/>
        </authorList>
    </citation>
    <scope>NUCLEOTIDE SEQUENCE [LARGE SCALE GENOMIC DNA]</scope>
    <source>
        <strain evidence="3 4">RN42</strain>
    </source>
</reference>
<evidence type="ECO:0000256" key="1">
    <source>
        <dbReference type="SAM" id="MobiDB-lite"/>
    </source>
</evidence>
<sequence length="102" mass="11009">MPSSRDSLLEQHRPVAVALGFKDSHPPTYPPTTQDTSHGSPPPSSTVTMPVLVKRDNFASREPGVIVVFCVLGAVALFLVGMWISKCMARRKAAAEHKAIRG</sequence>
<keyword evidence="4" id="KW-1185">Reference proteome</keyword>
<name>A0A3N4HUT6_ASCIM</name>
<evidence type="ECO:0000313" key="4">
    <source>
        <dbReference type="Proteomes" id="UP000275078"/>
    </source>
</evidence>
<keyword evidence="2" id="KW-0472">Membrane</keyword>
<dbReference type="OrthoDB" id="5402816at2759"/>
<organism evidence="3 4">
    <name type="scientific">Ascobolus immersus RN42</name>
    <dbReference type="NCBI Taxonomy" id="1160509"/>
    <lineage>
        <taxon>Eukaryota</taxon>
        <taxon>Fungi</taxon>
        <taxon>Dikarya</taxon>
        <taxon>Ascomycota</taxon>
        <taxon>Pezizomycotina</taxon>
        <taxon>Pezizomycetes</taxon>
        <taxon>Pezizales</taxon>
        <taxon>Ascobolaceae</taxon>
        <taxon>Ascobolus</taxon>
    </lineage>
</organism>
<protein>
    <submittedName>
        <fullName evidence="3">Uncharacterized protein</fullName>
    </submittedName>
</protein>
<feature type="region of interest" description="Disordered" evidence="1">
    <location>
        <begin position="20"/>
        <end position="47"/>
    </location>
</feature>
<dbReference type="AlphaFoldDB" id="A0A3N4HUT6"/>
<dbReference type="Proteomes" id="UP000275078">
    <property type="component" value="Unassembled WGS sequence"/>
</dbReference>
<evidence type="ECO:0000256" key="2">
    <source>
        <dbReference type="SAM" id="Phobius"/>
    </source>
</evidence>
<proteinExistence type="predicted"/>
<evidence type="ECO:0000313" key="3">
    <source>
        <dbReference type="EMBL" id="RPA77017.1"/>
    </source>
</evidence>
<dbReference type="STRING" id="1160509.A0A3N4HUT6"/>
<keyword evidence="2" id="KW-0812">Transmembrane</keyword>